<evidence type="ECO:0000256" key="1">
    <source>
        <dbReference type="SAM" id="MobiDB-lite"/>
    </source>
</evidence>
<dbReference type="Pfam" id="PF05553">
    <property type="entry name" value="DUF761"/>
    <property type="match status" value="1"/>
</dbReference>
<dbReference type="PANTHER" id="PTHR35997">
    <property type="entry name" value="COTTON FIBER PROTEIN-RELATED"/>
    <property type="match status" value="1"/>
</dbReference>
<feature type="transmembrane region" description="Helical" evidence="2">
    <location>
        <begin position="42"/>
        <end position="62"/>
    </location>
</feature>
<keyword evidence="2" id="KW-0472">Membrane</keyword>
<feature type="compositionally biased region" description="Basic and acidic residues" evidence="1">
    <location>
        <begin position="156"/>
        <end position="166"/>
    </location>
</feature>
<feature type="region of interest" description="Disordered" evidence="1">
    <location>
        <begin position="154"/>
        <end position="175"/>
    </location>
</feature>
<dbReference type="EMBL" id="CM002922">
    <property type="protein sequence ID" value="KGN65536.1"/>
    <property type="molecule type" value="Genomic_DNA"/>
</dbReference>
<sequence>MSPNSISRPQNLVVVENSIPFLPYDKPKPQPYNKYTNDYFTVFWFFISNTLIFIIAVDYGLFSLSQHKSFHLYEDYYYSPPNPKLTHFQLQTSSLVVFDEKRETPDEKLETVVQSQRLDSPSKNTTTPVRTYLRRKSEKPKRIVSMEISKKMMGKRRSESVKNEGKELEDENEFAKMTDEELNRRVEEFIQRFNKQMRLQTKLN</sequence>
<protein>
    <submittedName>
        <fullName evidence="3">Uncharacterized protein</fullName>
    </submittedName>
</protein>
<gene>
    <name evidence="3" type="ORF">Csa_1G435810</name>
</gene>
<dbReference type="Proteomes" id="UP000029981">
    <property type="component" value="Chromosome 1"/>
</dbReference>
<dbReference type="InterPro" id="IPR008480">
    <property type="entry name" value="DUF761_pln"/>
</dbReference>
<dbReference type="PANTHER" id="PTHR35997:SF6">
    <property type="entry name" value="COTTON FIBER PROTEIN"/>
    <property type="match status" value="1"/>
</dbReference>
<reference evidence="3 4" key="3">
    <citation type="journal article" date="2010" name="BMC Genomics">
        <title>Transcriptome sequencing and comparative analysis of cucumber flowers with different sex types.</title>
        <authorList>
            <person name="Guo S."/>
            <person name="Zheng Y."/>
            <person name="Joung J.G."/>
            <person name="Liu S."/>
            <person name="Zhang Z."/>
            <person name="Crasta O.R."/>
            <person name="Sobral B.W."/>
            <person name="Xu Y."/>
            <person name="Huang S."/>
            <person name="Fei Z."/>
        </authorList>
    </citation>
    <scope>NUCLEOTIDE SEQUENCE [LARGE SCALE GENOMIC DNA]</scope>
    <source>
        <strain evidence="4">cv. 9930</strain>
    </source>
</reference>
<evidence type="ECO:0000256" key="2">
    <source>
        <dbReference type="SAM" id="Phobius"/>
    </source>
</evidence>
<organism evidence="3 4">
    <name type="scientific">Cucumis sativus</name>
    <name type="common">Cucumber</name>
    <dbReference type="NCBI Taxonomy" id="3659"/>
    <lineage>
        <taxon>Eukaryota</taxon>
        <taxon>Viridiplantae</taxon>
        <taxon>Streptophyta</taxon>
        <taxon>Embryophyta</taxon>
        <taxon>Tracheophyta</taxon>
        <taxon>Spermatophyta</taxon>
        <taxon>Magnoliopsida</taxon>
        <taxon>eudicotyledons</taxon>
        <taxon>Gunneridae</taxon>
        <taxon>Pentapetalae</taxon>
        <taxon>rosids</taxon>
        <taxon>fabids</taxon>
        <taxon>Cucurbitales</taxon>
        <taxon>Cucurbitaceae</taxon>
        <taxon>Benincaseae</taxon>
        <taxon>Cucumis</taxon>
    </lineage>
</organism>
<name>A0A0A0M033_CUCSA</name>
<evidence type="ECO:0000313" key="3">
    <source>
        <dbReference type="EMBL" id="KGN65536.1"/>
    </source>
</evidence>
<proteinExistence type="predicted"/>
<reference evidence="3 4" key="4">
    <citation type="journal article" date="2011" name="BMC Genomics">
        <title>RNA-Seq improves annotation of protein-coding genes in the cucumber genome.</title>
        <authorList>
            <person name="Li Z."/>
            <person name="Zhang Z."/>
            <person name="Yan P."/>
            <person name="Huang S."/>
            <person name="Fei Z."/>
            <person name="Lin K."/>
        </authorList>
    </citation>
    <scope>NUCLEOTIDE SEQUENCE [LARGE SCALE GENOMIC DNA]</scope>
    <source>
        <strain evidence="4">cv. 9930</strain>
    </source>
</reference>
<keyword evidence="4" id="KW-1185">Reference proteome</keyword>
<keyword evidence="2" id="KW-0812">Transmembrane</keyword>
<evidence type="ECO:0000313" key="4">
    <source>
        <dbReference type="Proteomes" id="UP000029981"/>
    </source>
</evidence>
<reference evidence="3 4" key="2">
    <citation type="journal article" date="2009" name="PLoS ONE">
        <title>An integrated genetic and cytogenetic map of the cucumber genome.</title>
        <authorList>
            <person name="Ren Y."/>
            <person name="Zhang Z."/>
            <person name="Liu J."/>
            <person name="Staub J.E."/>
            <person name="Han Y."/>
            <person name="Cheng Z."/>
            <person name="Li X."/>
            <person name="Lu J."/>
            <person name="Miao H."/>
            <person name="Kang H."/>
            <person name="Xie B."/>
            <person name="Gu X."/>
            <person name="Wang X."/>
            <person name="Du Y."/>
            <person name="Jin W."/>
            <person name="Huang S."/>
        </authorList>
    </citation>
    <scope>NUCLEOTIDE SEQUENCE [LARGE SCALE GENOMIC DNA]</scope>
    <source>
        <strain evidence="4">cv. 9930</strain>
    </source>
</reference>
<reference evidence="3 4" key="1">
    <citation type="journal article" date="2009" name="Nat. Genet.">
        <title>The genome of the cucumber, Cucumis sativus L.</title>
        <authorList>
            <person name="Huang S."/>
            <person name="Li R."/>
            <person name="Zhang Z."/>
            <person name="Li L."/>
            <person name="Gu X."/>
            <person name="Fan W."/>
            <person name="Lucas W.J."/>
            <person name="Wang X."/>
            <person name="Xie B."/>
            <person name="Ni P."/>
            <person name="Ren Y."/>
            <person name="Zhu H."/>
            <person name="Li J."/>
            <person name="Lin K."/>
            <person name="Jin W."/>
            <person name="Fei Z."/>
            <person name="Li G."/>
            <person name="Staub J."/>
            <person name="Kilian A."/>
            <person name="van der Vossen E.A."/>
            <person name="Wu Y."/>
            <person name="Guo J."/>
            <person name="He J."/>
            <person name="Jia Z."/>
            <person name="Ren Y."/>
            <person name="Tian G."/>
            <person name="Lu Y."/>
            <person name="Ruan J."/>
            <person name="Qian W."/>
            <person name="Wang M."/>
            <person name="Huang Q."/>
            <person name="Li B."/>
            <person name="Xuan Z."/>
            <person name="Cao J."/>
            <person name="Asan"/>
            <person name="Wu Z."/>
            <person name="Zhang J."/>
            <person name="Cai Q."/>
            <person name="Bai Y."/>
            <person name="Zhao B."/>
            <person name="Han Y."/>
            <person name="Li Y."/>
            <person name="Li X."/>
            <person name="Wang S."/>
            <person name="Shi Q."/>
            <person name="Liu S."/>
            <person name="Cho W.K."/>
            <person name="Kim J.Y."/>
            <person name="Xu Y."/>
            <person name="Heller-Uszynska K."/>
            <person name="Miao H."/>
            <person name="Cheng Z."/>
            <person name="Zhang S."/>
            <person name="Wu J."/>
            <person name="Yang Y."/>
            <person name="Kang H."/>
            <person name="Li M."/>
            <person name="Liang H."/>
            <person name="Ren X."/>
            <person name="Shi Z."/>
            <person name="Wen M."/>
            <person name="Jian M."/>
            <person name="Yang H."/>
            <person name="Zhang G."/>
            <person name="Yang Z."/>
            <person name="Chen R."/>
            <person name="Liu S."/>
            <person name="Li J."/>
            <person name="Ma L."/>
            <person name="Liu H."/>
            <person name="Zhou Y."/>
            <person name="Zhao J."/>
            <person name="Fang X."/>
            <person name="Li G."/>
            <person name="Fang L."/>
            <person name="Li Y."/>
            <person name="Liu D."/>
            <person name="Zheng H."/>
            <person name="Zhang Y."/>
            <person name="Qin N."/>
            <person name="Li Z."/>
            <person name="Yang G."/>
            <person name="Yang S."/>
            <person name="Bolund L."/>
            <person name="Kristiansen K."/>
            <person name="Zheng H."/>
            <person name="Li S."/>
            <person name="Zhang X."/>
            <person name="Yang H."/>
            <person name="Wang J."/>
            <person name="Sun R."/>
            <person name="Zhang B."/>
            <person name="Jiang S."/>
            <person name="Wang J."/>
            <person name="Du Y."/>
            <person name="Li S."/>
        </authorList>
    </citation>
    <scope>NUCLEOTIDE SEQUENCE [LARGE SCALE GENOMIC DNA]</scope>
    <source>
        <strain evidence="4">cv. 9930</strain>
    </source>
</reference>
<dbReference type="AlphaFoldDB" id="A0A0A0M033"/>
<keyword evidence="2" id="KW-1133">Transmembrane helix</keyword>
<dbReference type="Gramene" id="KGN65536">
    <property type="protein sequence ID" value="KGN65536"/>
    <property type="gene ID" value="Csa_1G435810"/>
</dbReference>
<accession>A0A0A0M033</accession>